<reference evidence="7" key="1">
    <citation type="journal article" date="2023" name="Mol. Phylogenet. Evol.">
        <title>Genome-scale phylogeny and comparative genomics of the fungal order Sordariales.</title>
        <authorList>
            <person name="Hensen N."/>
            <person name="Bonometti L."/>
            <person name="Westerberg I."/>
            <person name="Brannstrom I.O."/>
            <person name="Guillou S."/>
            <person name="Cros-Aarteil S."/>
            <person name="Calhoun S."/>
            <person name="Haridas S."/>
            <person name="Kuo A."/>
            <person name="Mondo S."/>
            <person name="Pangilinan J."/>
            <person name="Riley R."/>
            <person name="LaButti K."/>
            <person name="Andreopoulos B."/>
            <person name="Lipzen A."/>
            <person name="Chen C."/>
            <person name="Yan M."/>
            <person name="Daum C."/>
            <person name="Ng V."/>
            <person name="Clum A."/>
            <person name="Steindorff A."/>
            <person name="Ohm R.A."/>
            <person name="Martin F."/>
            <person name="Silar P."/>
            <person name="Natvig D.O."/>
            <person name="Lalanne C."/>
            <person name="Gautier V."/>
            <person name="Ament-Velasquez S.L."/>
            <person name="Kruys A."/>
            <person name="Hutchinson M.I."/>
            <person name="Powell A.J."/>
            <person name="Barry K."/>
            <person name="Miller A.N."/>
            <person name="Grigoriev I.V."/>
            <person name="Debuchy R."/>
            <person name="Gladieux P."/>
            <person name="Hiltunen Thoren M."/>
            <person name="Johannesson H."/>
        </authorList>
    </citation>
    <scope>NUCLEOTIDE SEQUENCE</scope>
    <source>
        <strain evidence="7">CBS 560.94</strain>
    </source>
</reference>
<gene>
    <name evidence="7" type="ORF">B0H65DRAFT_303746</name>
</gene>
<reference evidence="7" key="2">
    <citation type="submission" date="2023-06" db="EMBL/GenBank/DDBJ databases">
        <authorList>
            <consortium name="Lawrence Berkeley National Laboratory"/>
            <person name="Haridas S."/>
            <person name="Hensen N."/>
            <person name="Bonometti L."/>
            <person name="Westerberg I."/>
            <person name="Brannstrom I.O."/>
            <person name="Guillou S."/>
            <person name="Cros-Aarteil S."/>
            <person name="Calhoun S."/>
            <person name="Kuo A."/>
            <person name="Mondo S."/>
            <person name="Pangilinan J."/>
            <person name="Riley R."/>
            <person name="Labutti K."/>
            <person name="Andreopoulos B."/>
            <person name="Lipzen A."/>
            <person name="Chen C."/>
            <person name="Yanf M."/>
            <person name="Daum C."/>
            <person name="Ng V."/>
            <person name="Clum A."/>
            <person name="Steindorff A."/>
            <person name="Ohm R."/>
            <person name="Martin F."/>
            <person name="Silar P."/>
            <person name="Natvig D."/>
            <person name="Lalanne C."/>
            <person name="Gautier V."/>
            <person name="Ament-Velasquez S.L."/>
            <person name="Kruys A."/>
            <person name="Hutchinson M.I."/>
            <person name="Powell A.J."/>
            <person name="Barry K."/>
            <person name="Miller A.N."/>
            <person name="Grigoriev I.V."/>
            <person name="Debuchy R."/>
            <person name="Gladieux P."/>
            <person name="Thoren M.H."/>
            <person name="Johannesson H."/>
        </authorList>
    </citation>
    <scope>NUCLEOTIDE SEQUENCE</scope>
    <source>
        <strain evidence="7">CBS 560.94</strain>
    </source>
</reference>
<evidence type="ECO:0000256" key="2">
    <source>
        <dbReference type="ARBA" id="ARBA00007262"/>
    </source>
</evidence>
<keyword evidence="4" id="KW-1133">Transmembrane helix</keyword>
<dbReference type="GO" id="GO:0016020">
    <property type="term" value="C:membrane"/>
    <property type="evidence" value="ECO:0007669"/>
    <property type="project" value="UniProtKB-SubCell"/>
</dbReference>
<evidence type="ECO:0000256" key="6">
    <source>
        <dbReference type="SAM" id="MobiDB-lite"/>
    </source>
</evidence>
<feature type="region of interest" description="Disordered" evidence="6">
    <location>
        <begin position="131"/>
        <end position="217"/>
    </location>
</feature>
<feature type="compositionally biased region" description="Acidic residues" evidence="6">
    <location>
        <begin position="136"/>
        <end position="147"/>
    </location>
</feature>
<proteinExistence type="inferred from homology"/>
<evidence type="ECO:0000313" key="8">
    <source>
        <dbReference type="Proteomes" id="UP001278500"/>
    </source>
</evidence>
<keyword evidence="8" id="KW-1185">Reference proteome</keyword>
<comment type="subcellular location">
    <subcellularLocation>
        <location evidence="1">Membrane</location>
        <topology evidence="1">Multi-pass membrane protein</topology>
    </subcellularLocation>
</comment>
<dbReference type="RefSeq" id="XP_062678932.1">
    <property type="nucleotide sequence ID" value="XM_062823181.1"/>
</dbReference>
<dbReference type="InterPro" id="IPR009311">
    <property type="entry name" value="IFI6/IFI27-like"/>
</dbReference>
<evidence type="ECO:0000256" key="3">
    <source>
        <dbReference type="ARBA" id="ARBA00022692"/>
    </source>
</evidence>
<keyword evidence="5" id="KW-0472">Membrane</keyword>
<organism evidence="7 8">
    <name type="scientific">Neurospora tetraspora</name>
    <dbReference type="NCBI Taxonomy" id="94610"/>
    <lineage>
        <taxon>Eukaryota</taxon>
        <taxon>Fungi</taxon>
        <taxon>Dikarya</taxon>
        <taxon>Ascomycota</taxon>
        <taxon>Pezizomycotina</taxon>
        <taxon>Sordariomycetes</taxon>
        <taxon>Sordariomycetidae</taxon>
        <taxon>Sordariales</taxon>
        <taxon>Sordariaceae</taxon>
        <taxon>Neurospora</taxon>
    </lineage>
</organism>
<dbReference type="AlphaFoldDB" id="A0AAE0MNV9"/>
<feature type="compositionally biased region" description="Basic and acidic residues" evidence="6">
    <location>
        <begin position="168"/>
        <end position="181"/>
    </location>
</feature>
<comment type="caution">
    <text evidence="7">The sequence shown here is derived from an EMBL/GenBank/DDBJ whole genome shotgun (WGS) entry which is preliminary data.</text>
</comment>
<dbReference type="PANTHER" id="PTHR16932:SF18">
    <property type="entry name" value="INTERFERON, ALPHA-INDUCIBLE PROTEIN 27-LIKE 2"/>
    <property type="match status" value="1"/>
</dbReference>
<feature type="compositionally biased region" description="Acidic residues" evidence="6">
    <location>
        <begin position="182"/>
        <end position="199"/>
    </location>
</feature>
<accession>A0AAE0MNV9</accession>
<protein>
    <submittedName>
        <fullName evidence="7">Uncharacterized protein</fullName>
    </submittedName>
</protein>
<evidence type="ECO:0000313" key="7">
    <source>
        <dbReference type="EMBL" id="KAK3339572.1"/>
    </source>
</evidence>
<evidence type="ECO:0000256" key="5">
    <source>
        <dbReference type="ARBA" id="ARBA00023136"/>
    </source>
</evidence>
<sequence>MPALPWDEEGWDDLSREEKLERLRQWITENRAKAASIGLSVVGLTVVAAPALVTAPVVGALGLLGFGSGGIVGGSLAAGAQAIIGNVAAGSWFASLTSTAMGGYGLAGLTTAVQSAGVYTSVTGLITAMLNRNEGGDDDEDDSDDTDGAGPPSPKGPEDDGDGSGAEKTPRASQDKPRDKDFDEETTLFDDSGASDEESFIQVPDPSPIGRRIIIDL</sequence>
<dbReference type="PANTHER" id="PTHR16932">
    <property type="entry name" value="INTERFERON ALPHA-INDUCIBLE PROTEIN 27"/>
    <property type="match status" value="1"/>
</dbReference>
<evidence type="ECO:0000256" key="4">
    <source>
        <dbReference type="ARBA" id="ARBA00022989"/>
    </source>
</evidence>
<comment type="similarity">
    <text evidence="2">Belongs to the IFI6/IFI27 family.</text>
</comment>
<dbReference type="Gene3D" id="6.10.110.10">
    <property type="match status" value="1"/>
</dbReference>
<dbReference type="InterPro" id="IPR038213">
    <property type="entry name" value="IFI6/IFI27-like_sf"/>
</dbReference>
<name>A0AAE0MNV9_9PEZI</name>
<dbReference type="Proteomes" id="UP001278500">
    <property type="component" value="Unassembled WGS sequence"/>
</dbReference>
<keyword evidence="3" id="KW-0812">Transmembrane</keyword>
<dbReference type="GeneID" id="87860335"/>
<dbReference type="EMBL" id="JAUEPP010000007">
    <property type="protein sequence ID" value="KAK3339572.1"/>
    <property type="molecule type" value="Genomic_DNA"/>
</dbReference>
<evidence type="ECO:0000256" key="1">
    <source>
        <dbReference type="ARBA" id="ARBA00004141"/>
    </source>
</evidence>